<keyword evidence="4 10" id="KW-0472">Membrane</keyword>
<evidence type="ECO:0000313" key="15">
    <source>
        <dbReference type="Proteomes" id="UP001307889"/>
    </source>
</evidence>
<keyword evidence="2 10" id="KW-0812">Transmembrane</keyword>
<dbReference type="InterPro" id="IPR020635">
    <property type="entry name" value="Tyr_kinase_cat_dom"/>
</dbReference>
<feature type="domain" description="Ig-like" evidence="13">
    <location>
        <begin position="406"/>
        <end position="489"/>
    </location>
</feature>
<evidence type="ECO:0000256" key="2">
    <source>
        <dbReference type="ARBA" id="ARBA00022692"/>
    </source>
</evidence>
<accession>A0ABN7AE17</accession>
<dbReference type="Pfam" id="PF13927">
    <property type="entry name" value="Ig_3"/>
    <property type="match status" value="5"/>
</dbReference>
<feature type="transmembrane region" description="Helical" evidence="10">
    <location>
        <begin position="704"/>
        <end position="725"/>
    </location>
</feature>
<dbReference type="InterPro" id="IPR011009">
    <property type="entry name" value="Kinase-like_dom_sf"/>
</dbReference>
<dbReference type="InterPro" id="IPR036179">
    <property type="entry name" value="Ig-like_dom_sf"/>
</dbReference>
<keyword evidence="7" id="KW-0325">Glycoprotein</keyword>
<protein>
    <submittedName>
        <fullName evidence="14">Tyrosine-protein kinase-like otk</fullName>
    </submittedName>
</protein>
<keyword evidence="3 10" id="KW-1133">Transmembrane helix</keyword>
<keyword evidence="15" id="KW-1185">Reference proteome</keyword>
<evidence type="ECO:0000256" key="6">
    <source>
        <dbReference type="ARBA" id="ARBA00023170"/>
    </source>
</evidence>
<dbReference type="PANTHER" id="PTHR10075:SF102">
    <property type="entry name" value="OFF-TRACK2-RELATED"/>
    <property type="match status" value="1"/>
</dbReference>
<keyword evidence="5" id="KW-1015">Disulfide bond</keyword>
<evidence type="ECO:0000259" key="13">
    <source>
        <dbReference type="PROSITE" id="PS50835"/>
    </source>
</evidence>
<dbReference type="PANTHER" id="PTHR10075">
    <property type="entry name" value="BASIGIN RELATED"/>
    <property type="match status" value="1"/>
</dbReference>
<dbReference type="InterPro" id="IPR013098">
    <property type="entry name" value="Ig_I-set"/>
</dbReference>
<dbReference type="InterPro" id="IPR003599">
    <property type="entry name" value="Ig_sub"/>
</dbReference>
<keyword evidence="8" id="KW-0393">Immunoglobulin domain</keyword>
<evidence type="ECO:0000259" key="12">
    <source>
        <dbReference type="PROSITE" id="PS50011"/>
    </source>
</evidence>
<evidence type="ECO:0000256" key="10">
    <source>
        <dbReference type="SAM" id="Phobius"/>
    </source>
</evidence>
<dbReference type="SUPFAM" id="SSF56112">
    <property type="entry name" value="Protein kinase-like (PK-like)"/>
    <property type="match status" value="1"/>
</dbReference>
<feature type="domain" description="Ig-like" evidence="13">
    <location>
        <begin position="6"/>
        <end position="115"/>
    </location>
</feature>
<dbReference type="EMBL" id="AP028909">
    <property type="protein sequence ID" value="BES89101.1"/>
    <property type="molecule type" value="Genomic_DNA"/>
</dbReference>
<dbReference type="InterPro" id="IPR003598">
    <property type="entry name" value="Ig_sub2"/>
</dbReference>
<dbReference type="PIRSF" id="PIRSF000615">
    <property type="entry name" value="TyrPK_CSF1-R"/>
    <property type="match status" value="1"/>
</dbReference>
<dbReference type="InterPro" id="IPR013783">
    <property type="entry name" value="Ig-like_fold"/>
</dbReference>
<dbReference type="PROSITE" id="PS50835">
    <property type="entry name" value="IG_LIKE"/>
    <property type="match status" value="6"/>
</dbReference>
<evidence type="ECO:0000256" key="5">
    <source>
        <dbReference type="ARBA" id="ARBA00023157"/>
    </source>
</evidence>
<evidence type="ECO:0000256" key="11">
    <source>
        <dbReference type="SAM" id="SignalP"/>
    </source>
</evidence>
<feature type="domain" description="Ig-like" evidence="13">
    <location>
        <begin position="491"/>
        <end position="584"/>
    </location>
</feature>
<proteinExistence type="predicted"/>
<feature type="region of interest" description="Disordered" evidence="9">
    <location>
        <begin position="731"/>
        <end position="776"/>
    </location>
</feature>
<evidence type="ECO:0000313" key="14">
    <source>
        <dbReference type="EMBL" id="BES89101.1"/>
    </source>
</evidence>
<reference evidence="14 15" key="1">
    <citation type="submission" date="2023-09" db="EMBL/GenBank/DDBJ databases">
        <title>Nesidiocoris tenuis whole genome shotgun sequence.</title>
        <authorList>
            <person name="Shibata T."/>
            <person name="Shimoda M."/>
            <person name="Kobayashi T."/>
            <person name="Uehara T."/>
        </authorList>
    </citation>
    <scope>NUCLEOTIDE SEQUENCE [LARGE SCALE GENOMIC DNA]</scope>
    <source>
        <strain evidence="14 15">Japan</strain>
    </source>
</reference>
<keyword evidence="6" id="KW-0675">Receptor</keyword>
<feature type="domain" description="Ig-like" evidence="13">
    <location>
        <begin position="589"/>
        <end position="674"/>
    </location>
</feature>
<evidence type="ECO:0000256" key="9">
    <source>
        <dbReference type="SAM" id="MobiDB-lite"/>
    </source>
</evidence>
<dbReference type="PRINTS" id="PR00109">
    <property type="entry name" value="TYRKINASE"/>
</dbReference>
<dbReference type="Pfam" id="PF07679">
    <property type="entry name" value="I-set"/>
    <property type="match status" value="1"/>
</dbReference>
<dbReference type="SMART" id="SM00409">
    <property type="entry name" value="IG"/>
    <property type="match status" value="7"/>
</dbReference>
<keyword evidence="11" id="KW-0732">Signal</keyword>
<dbReference type="Gene3D" id="2.60.40.10">
    <property type="entry name" value="Immunoglobulins"/>
    <property type="match status" value="7"/>
</dbReference>
<dbReference type="InterPro" id="IPR001245">
    <property type="entry name" value="Ser-Thr/Tyr_kinase_cat_dom"/>
</dbReference>
<feature type="domain" description="Ig-like" evidence="13">
    <location>
        <begin position="118"/>
        <end position="213"/>
    </location>
</feature>
<gene>
    <name evidence="14" type="ORF">NTJ_01908</name>
</gene>
<sequence length="1071" mass="117800">MILRRPPLVSSCFGFLLVLASVISSSSGELAFAKEPAPSQAVLEGRSARLECRSVDQQEQQLRVHWELKGQPLDVSWRRYMVGGSDLFIVRALHDQDRGPFTCVLTDAETGNFITSRPAYLDITWLDEVVKVKTIGQVPTISGGDLHLSCIVEGSEPIQIQWFKNGDGLKTSGKVNTTGYDLTVTNVSPLDNGVYRCVASNAATTVNSYNKITVAVPGEQWAKIVIIPEDQVVKKGANAKFDCAYQFADVIEWYHQQTGPLENSTRYHIYSNGSLVVLNALEKDEGLYSCVGIRGESTEVPQLFSASLRLAYLEDPTNETLVPFVEDGPLVDRNVRVVREGGDLEVGCSAPRGLPKPSVSWSRGSKGPILSLRNARKKDAGNYTCIISNLAETKYISFLLAVTVEPRITRHPADVVEDEGGDVTFHCEFEGSPLYSMVQWIKDGIPVRGPRHMVENTSTGSLRINSVLPSDQGAYVCQVLTMPYQPALSKPALLTVIEKLKFVPRPMNTNLELDAVRKVHCRAQGAAPPVIKWIKEGSEDSLPEHVSDINGTLHFNKVQSSDKGTYTCIATNLQGVINATIEIDVVVSPRFTVLPLNPTEVFEGESLLLDCMAEGDPKPAIHWDKNSNMEGFDKTRFNQLENGSLLIDYVQASDEGKYGCTAGNSGGLKRYEVTLIVRGTESYRVSDGNDVNSTLGGGMMSKTVAVTLGAAVAYMILVIGLMAYCRCRNKKNKSPPSDVQDPVLQAEAGHSGERKMCNGDAGGLSDGDLTANSHQSQFSSRSYGKLSVTRDHLTDMMVLGRGQFGDVCLARVEGADEGMTESVVMVKALQEIRDEAILHDFKRELDLFGRLDHPNVVKLLGLCRQQQPHYMILQYTDWGDLKQMLMATKSDRKDKPKPPELPPKTMMRLVRGLCLGMEHISNHRLVHRDLAARNCLVSSDLSVKVSLSALSKDVYRKEYFLHRNKLLPIRWMPPEGVGEDDYSSKSDVFSFGVTVWEIFARGDLPHSGRSDQEVLSGLADSGGLSLDFPPETPDRVVSLVRDCRAPRPNDRPTFSALALSVADISADLEKD</sequence>
<dbReference type="PROSITE" id="PS00109">
    <property type="entry name" value="PROTEIN_KINASE_TYR"/>
    <property type="match status" value="1"/>
</dbReference>
<name>A0ABN7AE17_9HEMI</name>
<evidence type="ECO:0000256" key="8">
    <source>
        <dbReference type="ARBA" id="ARBA00023319"/>
    </source>
</evidence>
<comment type="subcellular location">
    <subcellularLocation>
        <location evidence="1">Membrane</location>
        <topology evidence="1">Single-pass membrane protein</topology>
    </subcellularLocation>
</comment>
<evidence type="ECO:0000256" key="7">
    <source>
        <dbReference type="ARBA" id="ARBA00023180"/>
    </source>
</evidence>
<dbReference type="InterPro" id="IPR008266">
    <property type="entry name" value="Tyr_kinase_AS"/>
</dbReference>
<dbReference type="SUPFAM" id="SSF48726">
    <property type="entry name" value="Immunoglobulin"/>
    <property type="match status" value="7"/>
</dbReference>
<dbReference type="InterPro" id="IPR007110">
    <property type="entry name" value="Ig-like_dom"/>
</dbReference>
<dbReference type="SMART" id="SM00408">
    <property type="entry name" value="IGc2"/>
    <property type="match status" value="7"/>
</dbReference>
<dbReference type="Pfam" id="PF07714">
    <property type="entry name" value="PK_Tyr_Ser-Thr"/>
    <property type="match status" value="1"/>
</dbReference>
<dbReference type="InterPro" id="IPR000719">
    <property type="entry name" value="Prot_kinase_dom"/>
</dbReference>
<dbReference type="Gene3D" id="1.10.510.10">
    <property type="entry name" value="Transferase(Phosphotransferase) domain 1"/>
    <property type="match status" value="1"/>
</dbReference>
<organism evidence="14 15">
    <name type="scientific">Nesidiocoris tenuis</name>
    <dbReference type="NCBI Taxonomy" id="355587"/>
    <lineage>
        <taxon>Eukaryota</taxon>
        <taxon>Metazoa</taxon>
        <taxon>Ecdysozoa</taxon>
        <taxon>Arthropoda</taxon>
        <taxon>Hexapoda</taxon>
        <taxon>Insecta</taxon>
        <taxon>Pterygota</taxon>
        <taxon>Neoptera</taxon>
        <taxon>Paraneoptera</taxon>
        <taxon>Hemiptera</taxon>
        <taxon>Heteroptera</taxon>
        <taxon>Panheteroptera</taxon>
        <taxon>Cimicomorpha</taxon>
        <taxon>Miridae</taxon>
        <taxon>Dicyphina</taxon>
        <taxon>Nesidiocoris</taxon>
    </lineage>
</organism>
<feature type="chain" id="PRO_5045195642" evidence="11">
    <location>
        <begin position="29"/>
        <end position="1071"/>
    </location>
</feature>
<evidence type="ECO:0000256" key="4">
    <source>
        <dbReference type="ARBA" id="ARBA00023136"/>
    </source>
</evidence>
<evidence type="ECO:0000256" key="3">
    <source>
        <dbReference type="ARBA" id="ARBA00022989"/>
    </source>
</evidence>
<evidence type="ECO:0000256" key="1">
    <source>
        <dbReference type="ARBA" id="ARBA00004167"/>
    </source>
</evidence>
<dbReference type="Gene3D" id="3.30.200.20">
    <property type="entry name" value="Phosphorylase Kinase, domain 1"/>
    <property type="match status" value="1"/>
</dbReference>
<dbReference type="Proteomes" id="UP001307889">
    <property type="component" value="Chromosome 1"/>
</dbReference>
<dbReference type="SMART" id="SM00219">
    <property type="entry name" value="TyrKc"/>
    <property type="match status" value="1"/>
</dbReference>
<feature type="domain" description="Ig-like" evidence="13">
    <location>
        <begin position="323"/>
        <end position="397"/>
    </location>
</feature>
<feature type="domain" description="Protein kinase" evidence="12">
    <location>
        <begin position="793"/>
        <end position="1071"/>
    </location>
</feature>
<dbReference type="PROSITE" id="PS50011">
    <property type="entry name" value="PROTEIN_KINASE_DOM"/>
    <property type="match status" value="1"/>
</dbReference>
<dbReference type="CDD" id="cd00096">
    <property type="entry name" value="Ig"/>
    <property type="match status" value="3"/>
</dbReference>
<feature type="signal peptide" evidence="11">
    <location>
        <begin position="1"/>
        <end position="28"/>
    </location>
</feature>